<evidence type="ECO:0000256" key="5">
    <source>
        <dbReference type="SAM" id="Phobius"/>
    </source>
</evidence>
<dbReference type="Gene3D" id="1.10.287.950">
    <property type="entry name" value="Methyl-accepting chemotaxis protein"/>
    <property type="match status" value="1"/>
</dbReference>
<dbReference type="RefSeq" id="WP_341566472.1">
    <property type="nucleotide sequence ID" value="NZ_JBAKAR010000002.1"/>
</dbReference>
<organism evidence="8 9">
    <name type="scientific">Marinomonas arenicola</name>
    <dbReference type="NCBI Taxonomy" id="569601"/>
    <lineage>
        <taxon>Bacteria</taxon>
        <taxon>Pseudomonadati</taxon>
        <taxon>Pseudomonadota</taxon>
        <taxon>Gammaproteobacteria</taxon>
        <taxon>Oceanospirillales</taxon>
        <taxon>Oceanospirillaceae</taxon>
        <taxon>Marinomonas</taxon>
    </lineage>
</organism>
<feature type="transmembrane region" description="Helical" evidence="5">
    <location>
        <begin position="188"/>
        <end position="209"/>
    </location>
</feature>
<dbReference type="PROSITE" id="PS50111">
    <property type="entry name" value="CHEMOTAXIS_TRANSDUC_2"/>
    <property type="match status" value="1"/>
</dbReference>
<proteinExistence type="inferred from homology"/>
<dbReference type="Pfam" id="PF00015">
    <property type="entry name" value="MCPsignal"/>
    <property type="match status" value="1"/>
</dbReference>
<keyword evidence="5" id="KW-1133">Transmembrane helix</keyword>
<name>A0ABU9G414_9GAMM</name>
<feature type="transmembrane region" description="Helical" evidence="5">
    <location>
        <begin position="12"/>
        <end position="31"/>
    </location>
</feature>
<reference evidence="8 9" key="1">
    <citation type="submission" date="2024-02" db="EMBL/GenBank/DDBJ databases">
        <title>Bacteria isolated from the canopy kelp, Nereocystis luetkeana.</title>
        <authorList>
            <person name="Pfister C.A."/>
            <person name="Younker I.T."/>
            <person name="Light S.H."/>
        </authorList>
    </citation>
    <scope>NUCLEOTIDE SEQUENCE [LARGE SCALE GENOMIC DNA]</scope>
    <source>
        <strain evidence="8 9">TI.4.07</strain>
    </source>
</reference>
<evidence type="ECO:0000313" key="8">
    <source>
        <dbReference type="EMBL" id="MEL0612465.1"/>
    </source>
</evidence>
<dbReference type="SMART" id="SM00283">
    <property type="entry name" value="MA"/>
    <property type="match status" value="1"/>
</dbReference>
<comment type="subcellular location">
    <subcellularLocation>
        <location evidence="1">Membrane</location>
    </subcellularLocation>
</comment>
<dbReference type="Pfam" id="PF12729">
    <property type="entry name" value="4HB_MCP_1"/>
    <property type="match status" value="1"/>
</dbReference>
<sequence length="543" mass="59079">MFGFSTIRGRLWGSYLILFVLLLSVLFFSVTRFQFLSNNIKSIVGENAALVELTGELNVNAESLASRLLMLFVLEERQARISIYKEIDERNRMMDESLAKMQTLVKLPEDQRSVEQLKQQRGVYQKALQATVEALELGELEEAKNLMAGQTRNDLQTFLDQTSVFAERQQHLIQSKQQQILSETESGIMLILGQGALALIIGAVMSILITRSIVKPLGQVVQLLDRVAKGDLSHDISIKQRGEIGLLVDSVVSMRTSLAGVIEKIDNSAQTVVGAVKNIRLSMEDVQQGSSQQQTMANDIHGSVGELSEGVKVMAEHVAVSRNQAEAAHHLAQQGKVVITSAAQDITSVAAYIEETSHSVAKLKESASTVSNLVNSIRNVAEQTNLLALNASIEAARAGESGRGFAVVADEVRNLATSTAEVTGSIDKVITDISGLSIQLSDEMSKGQEKMREGVLHIEEVVIPLSQLESDSAESLHSLDELSLLAQQQANEVQDIATHTTLIAEVTQSNAETSLRLSRLTDELFDSAGQTKEATSIFTLPTC</sequence>
<evidence type="ECO:0000259" key="6">
    <source>
        <dbReference type="PROSITE" id="PS50111"/>
    </source>
</evidence>
<dbReference type="Proteomes" id="UP001379949">
    <property type="component" value="Unassembled WGS sequence"/>
</dbReference>
<keyword evidence="9" id="KW-1185">Reference proteome</keyword>
<feature type="domain" description="Methyl-accepting transducer" evidence="6">
    <location>
        <begin position="268"/>
        <end position="504"/>
    </location>
</feature>
<dbReference type="PANTHER" id="PTHR32089:SF112">
    <property type="entry name" value="LYSOZYME-LIKE PROTEIN-RELATED"/>
    <property type="match status" value="1"/>
</dbReference>
<keyword evidence="5" id="KW-0812">Transmembrane</keyword>
<dbReference type="InterPro" id="IPR004089">
    <property type="entry name" value="MCPsignal_dom"/>
</dbReference>
<dbReference type="Pfam" id="PF00672">
    <property type="entry name" value="HAMP"/>
    <property type="match status" value="1"/>
</dbReference>
<evidence type="ECO:0000256" key="1">
    <source>
        <dbReference type="ARBA" id="ARBA00004370"/>
    </source>
</evidence>
<evidence type="ECO:0000256" key="4">
    <source>
        <dbReference type="PROSITE-ProRule" id="PRU00284"/>
    </source>
</evidence>
<accession>A0ABU9G414</accession>
<evidence type="ECO:0000256" key="3">
    <source>
        <dbReference type="ARBA" id="ARBA00029447"/>
    </source>
</evidence>
<dbReference type="InterPro" id="IPR003660">
    <property type="entry name" value="HAMP_dom"/>
</dbReference>
<evidence type="ECO:0000256" key="2">
    <source>
        <dbReference type="ARBA" id="ARBA00023224"/>
    </source>
</evidence>
<dbReference type="InterPro" id="IPR024478">
    <property type="entry name" value="HlyB_4HB_MCP"/>
</dbReference>
<gene>
    <name evidence="8" type="ORF">V6242_04855</name>
</gene>
<keyword evidence="5" id="KW-0472">Membrane</keyword>
<comment type="similarity">
    <text evidence="3">Belongs to the methyl-accepting chemotaxis (MCP) protein family.</text>
</comment>
<dbReference type="PROSITE" id="PS50885">
    <property type="entry name" value="HAMP"/>
    <property type="match status" value="1"/>
</dbReference>
<comment type="caution">
    <text evidence="8">The sequence shown here is derived from an EMBL/GenBank/DDBJ whole genome shotgun (WGS) entry which is preliminary data.</text>
</comment>
<protein>
    <submittedName>
        <fullName evidence="8">Methyl-accepting chemotaxis protein</fullName>
    </submittedName>
</protein>
<dbReference type="SMART" id="SM00304">
    <property type="entry name" value="HAMP"/>
    <property type="match status" value="1"/>
</dbReference>
<evidence type="ECO:0000313" key="9">
    <source>
        <dbReference type="Proteomes" id="UP001379949"/>
    </source>
</evidence>
<evidence type="ECO:0000259" key="7">
    <source>
        <dbReference type="PROSITE" id="PS50885"/>
    </source>
</evidence>
<feature type="domain" description="HAMP" evidence="7">
    <location>
        <begin position="211"/>
        <end position="263"/>
    </location>
</feature>
<keyword evidence="2 4" id="KW-0807">Transducer</keyword>
<dbReference type="SUPFAM" id="SSF58104">
    <property type="entry name" value="Methyl-accepting chemotaxis protein (MCP) signaling domain"/>
    <property type="match status" value="1"/>
</dbReference>
<dbReference type="CDD" id="cd06225">
    <property type="entry name" value="HAMP"/>
    <property type="match status" value="1"/>
</dbReference>
<dbReference type="PANTHER" id="PTHR32089">
    <property type="entry name" value="METHYL-ACCEPTING CHEMOTAXIS PROTEIN MCPB"/>
    <property type="match status" value="1"/>
</dbReference>
<dbReference type="EMBL" id="JBAKAR010000002">
    <property type="protein sequence ID" value="MEL0612465.1"/>
    <property type="molecule type" value="Genomic_DNA"/>
</dbReference>